<keyword evidence="4" id="KW-1185">Reference proteome</keyword>
<dbReference type="SUPFAM" id="SSF48208">
    <property type="entry name" value="Six-hairpin glycosidases"/>
    <property type="match status" value="1"/>
</dbReference>
<dbReference type="STRING" id="1231336.L248_3019"/>
<evidence type="ECO:0000313" key="3">
    <source>
        <dbReference type="EMBL" id="ERL65081.1"/>
    </source>
</evidence>
<evidence type="ECO:0000313" key="4">
    <source>
        <dbReference type="Proteomes" id="UP000030647"/>
    </source>
</evidence>
<dbReference type="EMBL" id="KI271589">
    <property type="protein sequence ID" value="ERL65081.1"/>
    <property type="molecule type" value="Genomic_DNA"/>
</dbReference>
<name>U4TJR9_9LACO</name>
<dbReference type="HOGENOM" id="CLU_027158_1_1_9"/>
<evidence type="ECO:0000256" key="1">
    <source>
        <dbReference type="ARBA" id="ARBA00022801"/>
    </source>
</evidence>
<proteinExistence type="inferred from homology"/>
<reference evidence="4" key="1">
    <citation type="journal article" date="2013" name="Genome Announc.">
        <title>Whole-Genome Sequencing of Lactobacillus shenzhenensis Strain LY-73T.</title>
        <authorList>
            <person name="Lin Z."/>
            <person name="Liu Z."/>
            <person name="Yang R."/>
            <person name="Zou Y."/>
            <person name="Wan D."/>
            <person name="Chen J."/>
            <person name="Guo M."/>
            <person name="Zhao J."/>
            <person name="Fang C."/>
            <person name="Yang R."/>
            <person name="Liu F."/>
        </authorList>
    </citation>
    <scope>NUCLEOTIDE SEQUENCE [LARGE SCALE GENOMIC DNA]</scope>
    <source>
        <strain evidence="4">LY-73</strain>
    </source>
</reference>
<dbReference type="AlphaFoldDB" id="U4TJR9"/>
<dbReference type="PANTHER" id="PTHR36845">
    <property type="entry name" value="HYDROLASE, PUTATIVE (AFU_ORTHOLOGUE AFUA_7G05090)-RELATED"/>
    <property type="match status" value="1"/>
</dbReference>
<dbReference type="GO" id="GO:0052757">
    <property type="term" value="F:chondroitin hydrolase activity"/>
    <property type="evidence" value="ECO:0007669"/>
    <property type="project" value="TreeGrafter"/>
</dbReference>
<dbReference type="InterPro" id="IPR012341">
    <property type="entry name" value="6hp_glycosidase-like_sf"/>
</dbReference>
<dbReference type="InterPro" id="IPR008928">
    <property type="entry name" value="6-hairpin_glycosidase_sf"/>
</dbReference>
<dbReference type="Proteomes" id="UP000030647">
    <property type="component" value="Unassembled WGS sequence"/>
</dbReference>
<evidence type="ECO:0008006" key="5">
    <source>
        <dbReference type="Google" id="ProtNLM"/>
    </source>
</evidence>
<protein>
    <recommendedName>
        <fullName evidence="5">Glycosyl hydrolase family 88</fullName>
    </recommendedName>
</protein>
<dbReference type="PANTHER" id="PTHR36845:SF1">
    <property type="entry name" value="HYDROLASE, PUTATIVE (AFU_ORTHOLOGUE AFUA_7G05090)-RELATED"/>
    <property type="match status" value="1"/>
</dbReference>
<dbReference type="eggNOG" id="COG1331">
    <property type="taxonomic scope" value="Bacteria"/>
</dbReference>
<accession>U4TJR9</accession>
<gene>
    <name evidence="3" type="ORF">L248_3019</name>
</gene>
<dbReference type="InterPro" id="IPR052369">
    <property type="entry name" value="UG_Glycosaminoglycan_Hydrolase"/>
</dbReference>
<sequence length="402" mass="44979">MPISKRANFWHAFCVLHGEDTKQKKKEVENMTKTPAWVQPLFDQVSAKAKAEAERLGSAIPYIPGEDGHYIDMGKKDVIWWTNGFWAGTLWLLYHATGDDQFRTTAEANEAVLDGAFDQFIGLHHDVGFMWDLSAVADYRLTKNNRAWARGLHAATLLAGRYNPRGKYLRSWNRDRPGWVIIDSMMNINLLYWARDEQNDPRYGYMAEDHADTVMNNIVRPDGSVAHIGIFDPTTGELLKTDGGQGYGEGSSWSRGQAWALYGFALSYAHTQKEDYLDTAKRVANYFLANIADTGDVPLVDFRAPAEPKIVDTSAGLCAAAGLITLSRQVPALEQSLYYDAAVKIVKAVADDYLDLDPATDGIVTGGTPAYHDPQHEVRMIYSDFFLVEALVKLLGKDFLIW</sequence>
<evidence type="ECO:0000256" key="2">
    <source>
        <dbReference type="ARBA" id="ARBA00038358"/>
    </source>
</evidence>
<keyword evidence="1" id="KW-0378">Hydrolase</keyword>
<comment type="similarity">
    <text evidence="2">Belongs to the glycosyl hydrolase 88 family.</text>
</comment>
<dbReference type="GO" id="GO:0000272">
    <property type="term" value="P:polysaccharide catabolic process"/>
    <property type="evidence" value="ECO:0007669"/>
    <property type="project" value="TreeGrafter"/>
</dbReference>
<organism evidence="3 4">
    <name type="scientific">Schleiferilactobacillus shenzhenensis LY-73</name>
    <dbReference type="NCBI Taxonomy" id="1231336"/>
    <lineage>
        <taxon>Bacteria</taxon>
        <taxon>Bacillati</taxon>
        <taxon>Bacillota</taxon>
        <taxon>Bacilli</taxon>
        <taxon>Lactobacillales</taxon>
        <taxon>Lactobacillaceae</taxon>
        <taxon>Schleiferilactobacillus</taxon>
    </lineage>
</organism>
<dbReference type="Gene3D" id="1.50.10.10">
    <property type="match status" value="1"/>
</dbReference>